<gene>
    <name evidence="5" type="primary">LOC107762945</name>
</gene>
<dbReference type="SMART" id="SM00962">
    <property type="entry name" value="SRP54"/>
    <property type="match status" value="1"/>
</dbReference>
<dbReference type="GO" id="GO:0048500">
    <property type="term" value="C:signal recognition particle"/>
    <property type="evidence" value="ECO:0007669"/>
    <property type="project" value="InterPro"/>
</dbReference>
<dbReference type="Pfam" id="PF00448">
    <property type="entry name" value="SRP54"/>
    <property type="match status" value="1"/>
</dbReference>
<dbReference type="PANTHER" id="PTHR11564">
    <property type="entry name" value="SIGNAL RECOGNITION PARTICLE 54K PROTEIN SRP54"/>
    <property type="match status" value="1"/>
</dbReference>
<dbReference type="SUPFAM" id="SSF52540">
    <property type="entry name" value="P-loop containing nucleoside triphosphate hydrolases"/>
    <property type="match status" value="1"/>
</dbReference>
<keyword evidence="1" id="KW-0547">Nucleotide-binding</keyword>
<feature type="domain" description="SRP54-type proteins GTP-binding" evidence="4">
    <location>
        <begin position="33"/>
        <end position="133"/>
    </location>
</feature>
<dbReference type="InterPro" id="IPR022941">
    <property type="entry name" value="SRP54"/>
</dbReference>
<dbReference type="Gene3D" id="1.20.120.140">
    <property type="entry name" value="Signal recognition particle SRP54, nucleotide-binding domain"/>
    <property type="match status" value="1"/>
</dbReference>
<protein>
    <submittedName>
        <fullName evidence="5">Signal recognition particle 54 kDa protein 2-like</fullName>
    </submittedName>
</protein>
<dbReference type="GO" id="GO:0003924">
    <property type="term" value="F:GTPase activity"/>
    <property type="evidence" value="ECO:0007669"/>
    <property type="project" value="InterPro"/>
</dbReference>
<accession>A0A1S3XA91</accession>
<feature type="transmembrane region" description="Helical" evidence="3">
    <location>
        <begin position="91"/>
        <end position="111"/>
    </location>
</feature>
<dbReference type="AlphaFoldDB" id="A0A1S3XA91"/>
<evidence type="ECO:0000256" key="2">
    <source>
        <dbReference type="ARBA" id="ARBA00023134"/>
    </source>
</evidence>
<evidence type="ECO:0000259" key="4">
    <source>
        <dbReference type="SMART" id="SM00962"/>
    </source>
</evidence>
<keyword evidence="3" id="KW-0812">Transmembrane</keyword>
<dbReference type="KEGG" id="nta:107762945"/>
<dbReference type="SMR" id="A0A1S3XA91"/>
<keyword evidence="3" id="KW-0472">Membrane</keyword>
<dbReference type="PANTHER" id="PTHR11564:SF5">
    <property type="entry name" value="SIGNAL RECOGNITION PARTICLE SUBUNIT SRP54"/>
    <property type="match status" value="1"/>
</dbReference>
<dbReference type="InterPro" id="IPR042101">
    <property type="entry name" value="SRP54_N_sf"/>
</dbReference>
<dbReference type="GO" id="GO:0006614">
    <property type="term" value="P:SRP-dependent cotranslational protein targeting to membrane"/>
    <property type="evidence" value="ECO:0007669"/>
    <property type="project" value="InterPro"/>
</dbReference>
<dbReference type="GO" id="GO:0005525">
    <property type="term" value="F:GTP binding"/>
    <property type="evidence" value="ECO:0007669"/>
    <property type="project" value="UniProtKB-KW"/>
</dbReference>
<dbReference type="OrthoDB" id="10250817at2759"/>
<dbReference type="Gene3D" id="3.40.50.300">
    <property type="entry name" value="P-loop containing nucleotide triphosphate hydrolases"/>
    <property type="match status" value="1"/>
</dbReference>
<keyword evidence="3" id="KW-1133">Transmembrane helix</keyword>
<dbReference type="PaxDb" id="4097-A0A1S3XA91"/>
<keyword evidence="2" id="KW-0342">GTP-binding</keyword>
<dbReference type="InterPro" id="IPR000897">
    <property type="entry name" value="SRP54_GTPase_dom"/>
</dbReference>
<organism evidence="5">
    <name type="scientific">Nicotiana tabacum</name>
    <name type="common">Common tobacco</name>
    <dbReference type="NCBI Taxonomy" id="4097"/>
    <lineage>
        <taxon>Eukaryota</taxon>
        <taxon>Viridiplantae</taxon>
        <taxon>Streptophyta</taxon>
        <taxon>Embryophyta</taxon>
        <taxon>Tracheophyta</taxon>
        <taxon>Spermatophyta</taxon>
        <taxon>Magnoliopsida</taxon>
        <taxon>eudicotyledons</taxon>
        <taxon>Gunneridae</taxon>
        <taxon>Pentapetalae</taxon>
        <taxon>asterids</taxon>
        <taxon>lamiids</taxon>
        <taxon>Solanales</taxon>
        <taxon>Solanaceae</taxon>
        <taxon>Nicotianoideae</taxon>
        <taxon>Nicotianeae</taxon>
        <taxon>Nicotiana</taxon>
    </lineage>
</organism>
<evidence type="ECO:0000256" key="3">
    <source>
        <dbReference type="SAM" id="Phobius"/>
    </source>
</evidence>
<evidence type="ECO:0000256" key="1">
    <source>
        <dbReference type="ARBA" id="ARBA00022741"/>
    </source>
</evidence>
<evidence type="ECO:0000313" key="5">
    <source>
        <dbReference type="RefSeq" id="XP_016436827.1"/>
    </source>
</evidence>
<proteinExistence type="predicted"/>
<dbReference type="RefSeq" id="XP_016436827.1">
    <property type="nucleotide sequence ID" value="XM_016581341.1"/>
</dbReference>
<name>A0A1S3XA91_TOBAC</name>
<sequence length="133" mass="15299">MNKRKIIQQAVFNELCKILDPGRPSFTPKRRETSVVMFVGLQGSGKTTTCKKYAYYHKQKGWNPALVCADTFTAGAFDQLKQNATKAKIPFLWKAYPLPNILSVIFFQFFFRYLMQLKSDDVDPDDGSLSFFH</sequence>
<reference evidence="5" key="1">
    <citation type="submission" date="2025-08" db="UniProtKB">
        <authorList>
            <consortium name="RefSeq"/>
        </authorList>
    </citation>
    <scope>IDENTIFICATION</scope>
</reference>
<dbReference type="STRING" id="4097.A0A1S3XA91"/>
<dbReference type="InterPro" id="IPR027417">
    <property type="entry name" value="P-loop_NTPase"/>
</dbReference>